<name>A0A918N1Z9_9FLAO</name>
<sequence length="66" mass="7900">MDALKEMPFHGLMEDKLKTSNLNWNIVCPGFFTQNFGNYERENIEQRSVLFPQQEKKKHLLYPLEI</sequence>
<gene>
    <name evidence="1" type="ORF">GCM10007384_05860</name>
</gene>
<proteinExistence type="predicted"/>
<evidence type="ECO:0000313" key="2">
    <source>
        <dbReference type="Proteomes" id="UP000601108"/>
    </source>
</evidence>
<dbReference type="RefSeq" id="WP_027411837.1">
    <property type="nucleotide sequence ID" value="NZ_BMWS01000003.1"/>
</dbReference>
<organism evidence="1 2">
    <name type="scientific">Aquimarina muelleri</name>
    <dbReference type="NCBI Taxonomy" id="279356"/>
    <lineage>
        <taxon>Bacteria</taxon>
        <taxon>Pseudomonadati</taxon>
        <taxon>Bacteroidota</taxon>
        <taxon>Flavobacteriia</taxon>
        <taxon>Flavobacteriales</taxon>
        <taxon>Flavobacteriaceae</taxon>
        <taxon>Aquimarina</taxon>
    </lineage>
</organism>
<dbReference type="Proteomes" id="UP000601108">
    <property type="component" value="Unassembled WGS sequence"/>
</dbReference>
<protein>
    <submittedName>
        <fullName evidence="1">Uncharacterized protein</fullName>
    </submittedName>
</protein>
<evidence type="ECO:0000313" key="1">
    <source>
        <dbReference type="EMBL" id="GGX07171.1"/>
    </source>
</evidence>
<dbReference type="AlphaFoldDB" id="A0A918N1Z9"/>
<reference evidence="1 2" key="1">
    <citation type="journal article" date="2014" name="Int. J. Syst. Evol. Microbiol.">
        <title>Complete genome sequence of Corynebacterium casei LMG S-19264T (=DSM 44701T), isolated from a smear-ripened cheese.</title>
        <authorList>
            <consortium name="US DOE Joint Genome Institute (JGI-PGF)"/>
            <person name="Walter F."/>
            <person name="Albersmeier A."/>
            <person name="Kalinowski J."/>
            <person name="Ruckert C."/>
        </authorList>
    </citation>
    <scope>NUCLEOTIDE SEQUENCE [LARGE SCALE GENOMIC DNA]</scope>
    <source>
        <strain evidence="1 2">KCTC 12285</strain>
    </source>
</reference>
<keyword evidence="2" id="KW-1185">Reference proteome</keyword>
<dbReference type="EMBL" id="BMWS01000003">
    <property type="protein sequence ID" value="GGX07171.1"/>
    <property type="molecule type" value="Genomic_DNA"/>
</dbReference>
<accession>A0A918N1Z9</accession>
<comment type="caution">
    <text evidence="1">The sequence shown here is derived from an EMBL/GenBank/DDBJ whole genome shotgun (WGS) entry which is preliminary data.</text>
</comment>